<organism evidence="3 4">
    <name type="scientific">Streptococcus equi subsp. zooepidemicus</name>
    <dbReference type="NCBI Taxonomy" id="40041"/>
    <lineage>
        <taxon>Bacteria</taxon>
        <taxon>Bacillati</taxon>
        <taxon>Bacillota</taxon>
        <taxon>Bacilli</taxon>
        <taxon>Lactobacillales</taxon>
        <taxon>Streptococcaceae</taxon>
        <taxon>Streptococcus</taxon>
    </lineage>
</organism>
<dbReference type="InterPro" id="IPR005877">
    <property type="entry name" value="YSIRK_signal_dom"/>
</dbReference>
<protein>
    <submittedName>
        <fullName evidence="3">Mac-1-like IgG-degrading endopeptidase IdeZ</fullName>
    </submittedName>
</protein>
<keyword evidence="1" id="KW-0732">Signal</keyword>
<proteinExistence type="predicted"/>
<dbReference type="Gene3D" id="3.90.70.10">
    <property type="entry name" value="Cysteine proteinases"/>
    <property type="match status" value="1"/>
</dbReference>
<dbReference type="Proteomes" id="UP000269903">
    <property type="component" value="Chromosome"/>
</dbReference>
<evidence type="ECO:0000259" key="2">
    <source>
        <dbReference type="Pfam" id="PF09028"/>
    </source>
</evidence>
<dbReference type="SMR" id="A0A7Z9D0Z2"/>
<dbReference type="EMBL" id="LR134317">
    <property type="protein sequence ID" value="VEF07048.1"/>
    <property type="molecule type" value="Genomic_DNA"/>
</dbReference>
<gene>
    <name evidence="3" type="primary">ideZ</name>
    <name evidence="3" type="ORF">NCTC6180_01000</name>
</gene>
<name>A0A7Z9D0Z2_STRSZ</name>
<dbReference type="InterPro" id="IPR015117">
    <property type="entry name" value="IdeS"/>
</dbReference>
<evidence type="ECO:0000313" key="4">
    <source>
        <dbReference type="Proteomes" id="UP000269903"/>
    </source>
</evidence>
<feature type="domain" description="Ig protease IdeS" evidence="2">
    <location>
        <begin position="84"/>
        <end position="375"/>
    </location>
</feature>
<dbReference type="GO" id="GO:0008233">
    <property type="term" value="F:peptidase activity"/>
    <property type="evidence" value="ECO:0007669"/>
    <property type="project" value="InterPro"/>
</dbReference>
<dbReference type="Pfam" id="PF09028">
    <property type="entry name" value="Mac-1"/>
    <property type="match status" value="1"/>
</dbReference>
<dbReference type="AlphaFoldDB" id="A0A7Z9D0Z2"/>
<dbReference type="SUPFAM" id="SSF54001">
    <property type="entry name" value="Cysteine proteinases"/>
    <property type="match status" value="1"/>
</dbReference>
<dbReference type="NCBIfam" id="TIGR01168">
    <property type="entry name" value="YSIRK_signal"/>
    <property type="match status" value="1"/>
</dbReference>
<dbReference type="InterPro" id="IPR038765">
    <property type="entry name" value="Papain-like_cys_pep_sf"/>
</dbReference>
<sequence length="392" mass="44903">MKKQSFTHSRKPKFGMRKLSIGLASCMLGMMFLTTSHVSGEVVEVWPYGQNPNGKTEILSQTEDSESLQRLRDIEDFQAEKKMQNVVYTKWLDGVDVKDHDFRKIVDGNIAYYATPLLNGRGFYDINKDFNRDSDKCAAAVAANMFHYWLDINRDNVDRFLRQNPEKHGIIELPDGQLKLSDFLNTYESDHGYRDKSKLFDFISNNFNGPVWTDKLLDNYINGYAYNYKYGRTIEDPTKNTSKINFFKEVFNEKILTNNHSIRNQNEFSVLLSEALYTGKAIGLSYGPAGLRHSLGHIISVWGADLDADGNVVAIYVTDSDDKKLTIGDERVGLKRYKISTDDENRLRLTAYEETHNTGGQIRGLWTLDTGKYAWADYFDKTEQTGTDQAEQ</sequence>
<evidence type="ECO:0000256" key="1">
    <source>
        <dbReference type="ARBA" id="ARBA00022729"/>
    </source>
</evidence>
<accession>A0A7Z9D0Z2</accession>
<evidence type="ECO:0000313" key="3">
    <source>
        <dbReference type="EMBL" id="VEF07048.1"/>
    </source>
</evidence>
<reference evidence="3 4" key="1">
    <citation type="submission" date="2018-12" db="EMBL/GenBank/DDBJ databases">
        <authorList>
            <consortium name="Pathogen Informatics"/>
        </authorList>
    </citation>
    <scope>NUCLEOTIDE SEQUENCE [LARGE SCALE GENOMIC DNA]</scope>
    <source>
        <strain evidence="3 4">NCTC6180</strain>
    </source>
</reference>